<protein>
    <submittedName>
        <fullName evidence="1">Uncharacterized protein</fullName>
    </submittedName>
</protein>
<organism evidence="1">
    <name type="scientific">Arundo donax</name>
    <name type="common">Giant reed</name>
    <name type="synonym">Donax arundinaceus</name>
    <dbReference type="NCBI Taxonomy" id="35708"/>
    <lineage>
        <taxon>Eukaryota</taxon>
        <taxon>Viridiplantae</taxon>
        <taxon>Streptophyta</taxon>
        <taxon>Embryophyta</taxon>
        <taxon>Tracheophyta</taxon>
        <taxon>Spermatophyta</taxon>
        <taxon>Magnoliopsida</taxon>
        <taxon>Liliopsida</taxon>
        <taxon>Poales</taxon>
        <taxon>Poaceae</taxon>
        <taxon>PACMAD clade</taxon>
        <taxon>Arundinoideae</taxon>
        <taxon>Arundineae</taxon>
        <taxon>Arundo</taxon>
    </lineage>
</organism>
<evidence type="ECO:0000313" key="1">
    <source>
        <dbReference type="EMBL" id="JAD58031.1"/>
    </source>
</evidence>
<dbReference type="AlphaFoldDB" id="A0A0A9B3U6"/>
<dbReference type="EMBL" id="GBRH01239864">
    <property type="protein sequence ID" value="JAD58031.1"/>
    <property type="molecule type" value="Transcribed_RNA"/>
</dbReference>
<accession>A0A0A9B3U6</accession>
<reference evidence="1" key="1">
    <citation type="submission" date="2014-09" db="EMBL/GenBank/DDBJ databases">
        <authorList>
            <person name="Magalhaes I.L.F."/>
            <person name="Oliveira U."/>
            <person name="Santos F.R."/>
            <person name="Vidigal T.H.D.A."/>
            <person name="Brescovit A.D."/>
            <person name="Santos A.J."/>
        </authorList>
    </citation>
    <scope>NUCLEOTIDE SEQUENCE</scope>
    <source>
        <tissue evidence="1">Shoot tissue taken approximately 20 cm above the soil surface</tissue>
    </source>
</reference>
<reference evidence="1" key="2">
    <citation type="journal article" date="2015" name="Data Brief">
        <title>Shoot transcriptome of the giant reed, Arundo donax.</title>
        <authorList>
            <person name="Barrero R.A."/>
            <person name="Guerrero F.D."/>
            <person name="Moolhuijzen P."/>
            <person name="Goolsby J.A."/>
            <person name="Tidwell J."/>
            <person name="Bellgard S.E."/>
            <person name="Bellgard M.I."/>
        </authorList>
    </citation>
    <scope>NUCLEOTIDE SEQUENCE</scope>
    <source>
        <tissue evidence="1">Shoot tissue taken approximately 20 cm above the soil surface</tissue>
    </source>
</reference>
<name>A0A0A9B3U6_ARUDO</name>
<proteinExistence type="predicted"/>
<sequence length="36" mass="4031">MLERPQKGTATVSSPSPRLQCYAPWMWSHGGRSVNN</sequence>